<dbReference type="AlphaFoldDB" id="A0A9W7T8G3"/>
<dbReference type="Proteomes" id="UP001059041">
    <property type="component" value="Linkage Group LG22"/>
</dbReference>
<reference evidence="1" key="1">
    <citation type="submission" date="2021-02" db="EMBL/GenBank/DDBJ databases">
        <title>Comparative genomics reveals that relaxation of natural selection precedes convergent phenotypic evolution of cavefish.</title>
        <authorList>
            <person name="Peng Z."/>
        </authorList>
    </citation>
    <scope>NUCLEOTIDE SEQUENCE</scope>
    <source>
        <tissue evidence="1">Muscle</tissue>
    </source>
</reference>
<accession>A0A9W7T8G3</accession>
<name>A0A9W7T8G3_TRIRA</name>
<comment type="caution">
    <text evidence="1">The sequence shown here is derived from an EMBL/GenBank/DDBJ whole genome shotgun (WGS) entry which is preliminary data.</text>
</comment>
<dbReference type="EMBL" id="JAFHDT010000022">
    <property type="protein sequence ID" value="KAI7793663.1"/>
    <property type="molecule type" value="Genomic_DNA"/>
</dbReference>
<proteinExistence type="predicted"/>
<organism evidence="1 2">
    <name type="scientific">Triplophysa rosa</name>
    <name type="common">Cave loach</name>
    <dbReference type="NCBI Taxonomy" id="992332"/>
    <lineage>
        <taxon>Eukaryota</taxon>
        <taxon>Metazoa</taxon>
        <taxon>Chordata</taxon>
        <taxon>Craniata</taxon>
        <taxon>Vertebrata</taxon>
        <taxon>Euteleostomi</taxon>
        <taxon>Actinopterygii</taxon>
        <taxon>Neopterygii</taxon>
        <taxon>Teleostei</taxon>
        <taxon>Ostariophysi</taxon>
        <taxon>Cypriniformes</taxon>
        <taxon>Nemacheilidae</taxon>
        <taxon>Triplophysa</taxon>
    </lineage>
</organism>
<feature type="non-terminal residue" evidence="1">
    <location>
        <position position="125"/>
    </location>
</feature>
<gene>
    <name evidence="1" type="ORF">IRJ41_025192</name>
</gene>
<evidence type="ECO:0000313" key="2">
    <source>
        <dbReference type="Proteomes" id="UP001059041"/>
    </source>
</evidence>
<evidence type="ECO:0000313" key="1">
    <source>
        <dbReference type="EMBL" id="KAI7793663.1"/>
    </source>
</evidence>
<sequence>PVLTFEPMCSVYEPRGHDPMPSLLTPECLTAFSQKVKQFAPASSDLSPHLAWVRTKNTKHNGICRLWTENGVCCVSQDGMRSVMCVRQLRSPWRLCHRVGTHVIPHTSVSQHRLASGFSCPSGDP</sequence>
<protein>
    <submittedName>
        <fullName evidence="1">Uncharacterized protein</fullName>
    </submittedName>
</protein>
<keyword evidence="2" id="KW-1185">Reference proteome</keyword>